<comment type="caution">
    <text evidence="2">The sequence shown here is derived from an EMBL/GenBank/DDBJ whole genome shotgun (WGS) entry which is preliminary data.</text>
</comment>
<evidence type="ECO:0000256" key="1">
    <source>
        <dbReference type="SAM" id="MobiDB-lite"/>
    </source>
</evidence>
<evidence type="ECO:0000313" key="2">
    <source>
        <dbReference type="EMBL" id="KAG2184130.1"/>
    </source>
</evidence>
<feature type="region of interest" description="Disordered" evidence="1">
    <location>
        <begin position="25"/>
        <end position="54"/>
    </location>
</feature>
<reference evidence="2" key="1">
    <citation type="submission" date="2020-12" db="EMBL/GenBank/DDBJ databases">
        <title>Metabolic potential, ecology and presence of endohyphal bacteria is reflected in genomic diversity of Mucoromycotina.</title>
        <authorList>
            <person name="Muszewska A."/>
            <person name="Okrasinska A."/>
            <person name="Steczkiewicz K."/>
            <person name="Drgas O."/>
            <person name="Orlowska M."/>
            <person name="Perlinska-Lenart U."/>
            <person name="Aleksandrzak-Piekarczyk T."/>
            <person name="Szatraj K."/>
            <person name="Zielenkiewicz U."/>
            <person name="Pilsyk S."/>
            <person name="Malc E."/>
            <person name="Mieczkowski P."/>
            <person name="Kruszewska J.S."/>
            <person name="Biernat P."/>
            <person name="Pawlowska J."/>
        </authorList>
    </citation>
    <scope>NUCLEOTIDE SEQUENCE</scope>
    <source>
        <strain evidence="2">WA0000051536</strain>
    </source>
</reference>
<dbReference type="Proteomes" id="UP000612746">
    <property type="component" value="Unassembled WGS sequence"/>
</dbReference>
<gene>
    <name evidence="2" type="ORF">INT44_009145</name>
</gene>
<dbReference type="AlphaFoldDB" id="A0A8H7UIA8"/>
<evidence type="ECO:0000313" key="3">
    <source>
        <dbReference type="Proteomes" id="UP000612746"/>
    </source>
</evidence>
<organism evidence="2 3">
    <name type="scientific">Umbelopsis vinacea</name>
    <dbReference type="NCBI Taxonomy" id="44442"/>
    <lineage>
        <taxon>Eukaryota</taxon>
        <taxon>Fungi</taxon>
        <taxon>Fungi incertae sedis</taxon>
        <taxon>Mucoromycota</taxon>
        <taxon>Mucoromycotina</taxon>
        <taxon>Umbelopsidomycetes</taxon>
        <taxon>Umbelopsidales</taxon>
        <taxon>Umbelopsidaceae</taxon>
        <taxon>Umbelopsis</taxon>
    </lineage>
</organism>
<proteinExistence type="predicted"/>
<accession>A0A8H7UIA8</accession>
<keyword evidence="3" id="KW-1185">Reference proteome</keyword>
<feature type="compositionally biased region" description="Acidic residues" evidence="1">
    <location>
        <begin position="35"/>
        <end position="54"/>
    </location>
</feature>
<name>A0A8H7UIA8_9FUNG</name>
<dbReference type="EMBL" id="JAEPRA010000006">
    <property type="protein sequence ID" value="KAG2184130.1"/>
    <property type="molecule type" value="Genomic_DNA"/>
</dbReference>
<protein>
    <submittedName>
        <fullName evidence="2">Uncharacterized protein</fullName>
    </submittedName>
</protein>
<dbReference type="OrthoDB" id="2434730at2759"/>
<sequence>MEDNAPYLIVREIEETEYIQLFSTNVPSETKYEEDSNYEISDDDESYSEETDSDTDFDVFESHWFPSLTRTSYIEFLDDSASDEDTESFDSAHPPFQNLISAVDAIIEELDDSDYDMEDADNLLSGVSSGMKRSSPDRSWPRRRNKAQRPNSDADNVEIEVHYVQL</sequence>
<feature type="region of interest" description="Disordered" evidence="1">
    <location>
        <begin position="117"/>
        <end position="160"/>
    </location>
</feature>